<organism evidence="1">
    <name type="scientific">Ixodes ricinus</name>
    <name type="common">Common tick</name>
    <name type="synonym">Acarus ricinus</name>
    <dbReference type="NCBI Taxonomy" id="34613"/>
    <lineage>
        <taxon>Eukaryota</taxon>
        <taxon>Metazoa</taxon>
        <taxon>Ecdysozoa</taxon>
        <taxon>Arthropoda</taxon>
        <taxon>Chelicerata</taxon>
        <taxon>Arachnida</taxon>
        <taxon>Acari</taxon>
        <taxon>Parasitiformes</taxon>
        <taxon>Ixodida</taxon>
        <taxon>Ixodoidea</taxon>
        <taxon>Ixodidae</taxon>
        <taxon>Ixodinae</taxon>
        <taxon>Ixodes</taxon>
    </lineage>
</organism>
<accession>A0A6B0UZD5</accession>
<reference evidence="1" key="1">
    <citation type="submission" date="2019-12" db="EMBL/GenBank/DDBJ databases">
        <title>An insight into the sialome of adult female Ixodes ricinus ticks feeding for 6 days.</title>
        <authorList>
            <person name="Perner J."/>
            <person name="Ribeiro J.M.C."/>
        </authorList>
    </citation>
    <scope>NUCLEOTIDE SEQUENCE</scope>
    <source>
        <strain evidence="1">Semi-engorged</strain>
        <tissue evidence="1">Salivary glands</tissue>
    </source>
</reference>
<dbReference type="AlphaFoldDB" id="A0A6B0UZD5"/>
<dbReference type="EMBL" id="GIFC01012475">
    <property type="protein sequence ID" value="MXU94558.1"/>
    <property type="molecule type" value="Transcribed_RNA"/>
</dbReference>
<proteinExistence type="predicted"/>
<protein>
    <submittedName>
        <fullName evidence="1">Putative secreted protein</fullName>
    </submittedName>
</protein>
<sequence>MGWLFNRPTGCVVLGWLVGSSWSAGRQLVGGSRRFLFRSLYRSRAGSSRAGYGLTAVCRAARMAFWGKGRPKQAAFFGRSSVRRRDQSALLPRALSRPPFSFPPPPVVTLPLALFRPSSFPPATLMAPPLPHAEIRQGQSRAAIGPHARDAAPYIKHTDINIPGR</sequence>
<name>A0A6B0UZD5_IXORI</name>
<evidence type="ECO:0000313" key="1">
    <source>
        <dbReference type="EMBL" id="MXU94558.1"/>
    </source>
</evidence>